<reference evidence="1 3" key="1">
    <citation type="submission" date="2016-10" db="EMBL/GenBank/DDBJ databases">
        <title>Draft genome sequences of four alkaliphilic bacteria belonging to the Anaerobacillus genus.</title>
        <authorList>
            <person name="Bassil N.M."/>
            <person name="Lloyd J.R."/>
        </authorList>
    </citation>
    <scope>NUCLEOTIDE SEQUENCE [LARGE SCALE GENOMIC DNA]</scope>
    <source>
        <strain evidence="1 3">NB2006</strain>
    </source>
</reference>
<reference evidence="2 3" key="2">
    <citation type="journal article" date="2017" name="Genome Announc.">
        <title>Draft Genome Sequences of Four Alkaliphilic Bacteria Belonging to the Anaerobacillus Genus.</title>
        <authorList>
            <person name="Bassil N.M."/>
            <person name="Lloyd J.R."/>
        </authorList>
    </citation>
    <scope>NUCLEOTIDE SEQUENCE [LARGE SCALE GENOMIC DNA]</scope>
    <source>
        <strain evidence="2 3">NB2006</strain>
    </source>
</reference>
<proteinExistence type="predicted"/>
<evidence type="ECO:0000313" key="1">
    <source>
        <dbReference type="EMBL" id="OIJ22732.1"/>
    </source>
</evidence>
<reference evidence="2" key="4">
    <citation type="submission" date="2020-10" db="EMBL/GenBank/DDBJ databases">
        <authorList>
            <person name="Bassil N.M."/>
            <person name="Lloyd J.R."/>
        </authorList>
    </citation>
    <scope>NUCLEOTIDE SEQUENCE</scope>
    <source>
        <strain evidence="2">NB2006</strain>
    </source>
</reference>
<sequence length="254" mass="28818">MKYFYFVVEGPHDVAAIGRLLKLFNLNLIRDMDDLDPFWKRIIPNKFPFQGDLLKRMPVPFFYQSNEYSIAIQSAGGETEIFSAIDVTLGNINVSELIGVGVFCDADKYIANEKFNKVKDALINIEEEKFSKAFEEARLGKVLITSAKVKVGIYVFPNNADFGTLENLLVQAAEIEYPDLCKHALAYIETVDHVYKKKWKSADELKAIVGCISNVLKPGKANQVSIQDNNWICENTIKNSDINLLYTFINQMLK</sequence>
<accession>A0A1S2MD47</accession>
<dbReference type="InterPro" id="IPR024508">
    <property type="entry name" value="DUF3226"/>
</dbReference>
<reference evidence="2 3" key="3">
    <citation type="journal article" date="2019" name="Int. J. Syst. Evol. Microbiol.">
        <title>Anaerobacillus isosaccharinicus sp. nov., an alkaliphilic bacterium which degrades isosaccharinic acid.</title>
        <authorList>
            <person name="Bassil N.M."/>
            <person name="Lloyd J.R."/>
        </authorList>
    </citation>
    <scope>NUCLEOTIDE SEQUENCE [LARGE SCALE GENOMIC DNA]</scope>
    <source>
        <strain evidence="2 3">NB2006</strain>
    </source>
</reference>
<dbReference type="Proteomes" id="UP000180175">
    <property type="component" value="Chromosome"/>
</dbReference>
<dbReference type="KEGG" id="aia:AWH56_002020"/>
<dbReference type="Pfam" id="PF11536">
    <property type="entry name" value="DUF3226"/>
    <property type="match status" value="1"/>
</dbReference>
<keyword evidence="3" id="KW-1185">Reference proteome</keyword>
<gene>
    <name evidence="2" type="ORF">AWH56_002020</name>
    <name evidence="1" type="ORF">AWH56_04840</name>
</gene>
<dbReference type="AlphaFoldDB" id="A0A1S2MD47"/>
<dbReference type="EMBL" id="LQXD01000032">
    <property type="protein sequence ID" value="OIJ22732.1"/>
    <property type="molecule type" value="Genomic_DNA"/>
</dbReference>
<organism evidence="1 3">
    <name type="scientific">Anaerobacillus isosaccharinicus</name>
    <dbReference type="NCBI Taxonomy" id="1532552"/>
    <lineage>
        <taxon>Bacteria</taxon>
        <taxon>Bacillati</taxon>
        <taxon>Bacillota</taxon>
        <taxon>Bacilli</taxon>
        <taxon>Bacillales</taxon>
        <taxon>Bacillaceae</taxon>
        <taxon>Anaerobacillus</taxon>
    </lineage>
</organism>
<name>A0A1S2MD47_9BACI</name>
<evidence type="ECO:0000313" key="3">
    <source>
        <dbReference type="Proteomes" id="UP000180175"/>
    </source>
</evidence>
<protein>
    <recommendedName>
        <fullName evidence="4">DUF4276 family protein</fullName>
    </recommendedName>
</protein>
<evidence type="ECO:0000313" key="2">
    <source>
        <dbReference type="EMBL" id="QOY36489.1"/>
    </source>
</evidence>
<dbReference type="EMBL" id="CP063356">
    <property type="protein sequence ID" value="QOY36489.1"/>
    <property type="molecule type" value="Genomic_DNA"/>
</dbReference>
<evidence type="ECO:0008006" key="4">
    <source>
        <dbReference type="Google" id="ProtNLM"/>
    </source>
</evidence>
<dbReference type="OrthoDB" id="5517842at2"/>
<dbReference type="RefSeq" id="WP_071316050.1">
    <property type="nucleotide sequence ID" value="NZ_CP063356.2"/>
</dbReference>